<feature type="active site" description="Proton donor" evidence="13">
    <location>
        <position position="193"/>
    </location>
</feature>
<dbReference type="InterPro" id="IPR036291">
    <property type="entry name" value="NAD(P)-bd_dom_sf"/>
</dbReference>
<dbReference type="RefSeq" id="WP_057791919.1">
    <property type="nucleotide sequence ID" value="NZ_LAXJ01000007.1"/>
</dbReference>
<feature type="binding site" evidence="14">
    <location>
        <position position="445"/>
    </location>
    <ligand>
        <name>substrate</name>
        <note>ligand shared between dimeric partners</note>
    </ligand>
</feature>
<dbReference type="GO" id="GO:0004616">
    <property type="term" value="F:phosphogluconate dehydrogenase (decarboxylating) activity"/>
    <property type="evidence" value="ECO:0007669"/>
    <property type="project" value="UniProtKB-EC"/>
</dbReference>
<keyword evidence="8 12" id="KW-0560">Oxidoreductase</keyword>
<evidence type="ECO:0000256" key="6">
    <source>
        <dbReference type="ARBA" id="ARBA00018193"/>
    </source>
</evidence>
<feature type="active site" description="Proton acceptor" evidence="13">
    <location>
        <position position="186"/>
    </location>
</feature>
<dbReference type="SUPFAM" id="SSF51735">
    <property type="entry name" value="NAD(P)-binding Rossmann-fold domains"/>
    <property type="match status" value="1"/>
</dbReference>
<dbReference type="InterPro" id="IPR013328">
    <property type="entry name" value="6PGD_dom2"/>
</dbReference>
<sequence>MARGKAQIGVYGLGTMGSALALNMAEKGFAVAVTNRETDWIGDFVDEAGPLAAQLHPHESLQDFVAGLKTPRVMLFMIPSGEPMDAMIEEVAPLLDEGDTIIDGGNADFHDTRRRAQALAEKGLHFVGMGVSGGEQGARHGPSMMVGGSAHSWEQLRDVLRAIAARYEDDPCVDHLGPDGAGHFVKTVHNGIEYADMQVIAEIYGLLHYGCVWSPAQIGALFSSWNEGPLKSYLVEITGELLAYTDPATGHPVVDVILDAAGQKGTGRWTVVGAVRMGQAATMIEAAVGARAWSSEKDTRIKAQDLLGGERGLLSLDEDILKEAFMAARVLCYAQGFRVLEAASQEYEWQLDHARIAEVWRAGCIIRSVLLDDIAAAFREDLPHGQLFLSPRFAEILKRTVPALRKVVAEAVVGGHAIPALSAALQWYDSMRQGYGTANIIQAQRDFFGYHGFARLGQEGKFHGPWWD</sequence>
<dbReference type="SUPFAM" id="SSF48179">
    <property type="entry name" value="6-phosphogluconate dehydrogenase C-terminal domain-like"/>
    <property type="match status" value="1"/>
</dbReference>
<dbReference type="PRINTS" id="PR00076">
    <property type="entry name" value="6PGDHDRGNASE"/>
</dbReference>
<dbReference type="InterPro" id="IPR006114">
    <property type="entry name" value="6PGDH_C"/>
</dbReference>
<dbReference type="UniPathway" id="UPA00115">
    <property type="reaction ID" value="UER00410"/>
</dbReference>
<dbReference type="GO" id="GO:0019521">
    <property type="term" value="P:D-gluconate metabolic process"/>
    <property type="evidence" value="ECO:0007669"/>
    <property type="project" value="UniProtKB-KW"/>
</dbReference>
<dbReference type="InterPro" id="IPR006115">
    <property type="entry name" value="6PGDH_NADP-bd"/>
</dbReference>
<organism evidence="17 18">
    <name type="scientific">Roseovarius atlanticus</name>
    <dbReference type="NCBI Taxonomy" id="1641875"/>
    <lineage>
        <taxon>Bacteria</taxon>
        <taxon>Pseudomonadati</taxon>
        <taxon>Pseudomonadota</taxon>
        <taxon>Alphaproteobacteria</taxon>
        <taxon>Rhodobacterales</taxon>
        <taxon>Roseobacteraceae</taxon>
        <taxon>Roseovarius</taxon>
    </lineage>
</organism>
<dbReference type="PIRSF" id="PIRSF000109">
    <property type="entry name" value="6PGD"/>
    <property type="match status" value="1"/>
</dbReference>
<protein>
    <recommendedName>
        <fullName evidence="6 12">6-phosphogluconate dehydrogenase, decarboxylating</fullName>
        <ecNumber evidence="5 12">1.1.1.44</ecNumber>
    </recommendedName>
</protein>
<comment type="caution">
    <text evidence="17">The sequence shown here is derived from an EMBL/GenBank/DDBJ whole genome shotgun (WGS) entry which is preliminary data.</text>
</comment>
<dbReference type="NCBIfam" id="TIGR00873">
    <property type="entry name" value="gnd"/>
    <property type="match status" value="1"/>
</dbReference>
<evidence type="ECO:0000256" key="13">
    <source>
        <dbReference type="PIRSR" id="PIRSR000109-1"/>
    </source>
</evidence>
<keyword evidence="7 12" id="KW-0521">NADP</keyword>
<dbReference type="InterPro" id="IPR006184">
    <property type="entry name" value="6PGdom_BS"/>
</dbReference>
<feature type="binding site" description="in other chain" evidence="14">
    <location>
        <position position="264"/>
    </location>
    <ligand>
        <name>substrate</name>
        <note>ligand shared between dimeric partners</note>
    </ligand>
</feature>
<evidence type="ECO:0000313" key="18">
    <source>
        <dbReference type="Proteomes" id="UP000051295"/>
    </source>
</evidence>
<comment type="catalytic activity">
    <reaction evidence="11 12 15">
        <text>6-phospho-D-gluconate + NADP(+) = D-ribulose 5-phosphate + CO2 + NADPH</text>
        <dbReference type="Rhea" id="RHEA:10116"/>
        <dbReference type="ChEBI" id="CHEBI:16526"/>
        <dbReference type="ChEBI" id="CHEBI:57783"/>
        <dbReference type="ChEBI" id="CHEBI:58121"/>
        <dbReference type="ChEBI" id="CHEBI:58349"/>
        <dbReference type="ChEBI" id="CHEBI:58759"/>
        <dbReference type="EC" id="1.1.1.44"/>
    </reaction>
</comment>
<dbReference type="PANTHER" id="PTHR11811">
    <property type="entry name" value="6-PHOSPHOGLUCONATE DEHYDROGENASE"/>
    <property type="match status" value="1"/>
</dbReference>
<name>A0A0T5NVR0_9RHOB</name>
<dbReference type="EC" id="1.1.1.44" evidence="5 12"/>
<evidence type="ECO:0000256" key="5">
    <source>
        <dbReference type="ARBA" id="ARBA00013011"/>
    </source>
</evidence>
<evidence type="ECO:0000256" key="7">
    <source>
        <dbReference type="ARBA" id="ARBA00022857"/>
    </source>
</evidence>
<evidence type="ECO:0000256" key="10">
    <source>
        <dbReference type="ARBA" id="ARBA00023126"/>
    </source>
</evidence>
<proteinExistence type="inferred from homology"/>
<dbReference type="Pfam" id="PF00393">
    <property type="entry name" value="6PGD"/>
    <property type="match status" value="1"/>
</dbReference>
<gene>
    <name evidence="17" type="ORF">XM53_07560</name>
</gene>
<evidence type="ECO:0000256" key="2">
    <source>
        <dbReference type="ARBA" id="ARBA00004874"/>
    </source>
</evidence>
<evidence type="ECO:0000256" key="11">
    <source>
        <dbReference type="ARBA" id="ARBA00048640"/>
    </source>
</evidence>
<feature type="binding site" evidence="14">
    <location>
        <position position="451"/>
    </location>
    <ligand>
        <name>substrate</name>
        <note>ligand shared between dimeric partners</note>
    </ligand>
</feature>
<dbReference type="InterPro" id="IPR008927">
    <property type="entry name" value="6-PGluconate_DH-like_C_sf"/>
</dbReference>
<evidence type="ECO:0000256" key="8">
    <source>
        <dbReference type="ARBA" id="ARBA00023002"/>
    </source>
</evidence>
<dbReference type="NCBIfam" id="NF006765">
    <property type="entry name" value="PRK09287.1"/>
    <property type="match status" value="1"/>
</dbReference>
<dbReference type="PATRIC" id="fig|1641875.4.peg.3910"/>
<comment type="similarity">
    <text evidence="3 12 15">Belongs to the 6-phosphogluconate dehydrogenase family.</text>
</comment>
<feature type="binding site" description="in other chain" evidence="14">
    <location>
        <begin position="132"/>
        <end position="134"/>
    </location>
    <ligand>
        <name>substrate</name>
        <note>ligand shared between dimeric partners</note>
    </ligand>
</feature>
<comment type="pathway">
    <text evidence="2 12 15">Carbohydrate degradation; pentose phosphate pathway; D-ribulose 5-phosphate from D-glucose 6-phosphate (oxidative stage): step 3/3.</text>
</comment>
<keyword evidence="18" id="KW-1185">Reference proteome</keyword>
<feature type="binding site" description="in other chain" evidence="14">
    <location>
        <position position="291"/>
    </location>
    <ligand>
        <name>substrate</name>
        <note>ligand shared between dimeric partners</note>
    </ligand>
</feature>
<reference evidence="17 18" key="1">
    <citation type="submission" date="2015-04" db="EMBL/GenBank/DDBJ databases">
        <title>The draft genome sequence of Roseovarius sp.R12b.</title>
        <authorList>
            <person name="Li G."/>
            <person name="Lai Q."/>
            <person name="Shao Z."/>
            <person name="Yan P."/>
        </authorList>
    </citation>
    <scope>NUCLEOTIDE SEQUENCE [LARGE SCALE GENOMIC DNA]</scope>
    <source>
        <strain evidence="17 18">R12B</strain>
    </source>
</reference>
<feature type="binding site" description="in other chain" evidence="14">
    <location>
        <position position="194"/>
    </location>
    <ligand>
        <name>substrate</name>
        <note>ligand shared between dimeric partners</note>
    </ligand>
</feature>
<keyword evidence="9 15" id="KW-0311">Gluconate utilization</keyword>
<dbReference type="Gene3D" id="1.10.1040.10">
    <property type="entry name" value="N-(1-d-carboxylethyl)-l-norvaline Dehydrogenase, domain 2"/>
    <property type="match status" value="1"/>
</dbReference>
<dbReference type="Pfam" id="PF03446">
    <property type="entry name" value="NAD_binding_2"/>
    <property type="match status" value="1"/>
</dbReference>
<feature type="binding site" description="in other chain" evidence="14">
    <location>
        <position position="106"/>
    </location>
    <ligand>
        <name>substrate</name>
        <note>ligand shared between dimeric partners</note>
    </ligand>
</feature>
<dbReference type="STRING" id="1641875.XM53_07560"/>
<keyword evidence="10 12" id="KW-0570">Pentose shunt</keyword>
<comment type="function">
    <text evidence="1 12">Catalyzes the oxidative decarboxylation of 6-phosphogluconate to ribulose 5-phosphate and CO(2), with concomitant reduction of NADP to NADPH.</text>
</comment>
<dbReference type="InterPro" id="IPR006183">
    <property type="entry name" value="Pgluconate_DH"/>
</dbReference>
<dbReference type="Proteomes" id="UP000051295">
    <property type="component" value="Unassembled WGS sequence"/>
</dbReference>
<dbReference type="GO" id="GO:0006098">
    <property type="term" value="P:pentose-phosphate shunt"/>
    <property type="evidence" value="ECO:0007669"/>
    <property type="project" value="UniProtKB-UniPathway"/>
</dbReference>
<dbReference type="EMBL" id="LAXJ01000007">
    <property type="protein sequence ID" value="KRS13005.1"/>
    <property type="molecule type" value="Genomic_DNA"/>
</dbReference>
<evidence type="ECO:0000256" key="9">
    <source>
        <dbReference type="ARBA" id="ARBA00023064"/>
    </source>
</evidence>
<dbReference type="OrthoDB" id="9804542at2"/>
<comment type="subunit">
    <text evidence="4 12">Homodimer.</text>
</comment>
<evidence type="ECO:0000256" key="4">
    <source>
        <dbReference type="ARBA" id="ARBA00011738"/>
    </source>
</evidence>
<evidence type="ECO:0000259" key="16">
    <source>
        <dbReference type="SMART" id="SM01350"/>
    </source>
</evidence>
<evidence type="ECO:0000313" key="17">
    <source>
        <dbReference type="EMBL" id="KRS13005.1"/>
    </source>
</evidence>
<dbReference type="InterPro" id="IPR006113">
    <property type="entry name" value="6PGDH_Gnd/GntZ"/>
</dbReference>
<evidence type="ECO:0000256" key="3">
    <source>
        <dbReference type="ARBA" id="ARBA00008419"/>
    </source>
</evidence>
<dbReference type="Gene3D" id="1.20.5.320">
    <property type="entry name" value="6-Phosphogluconate Dehydrogenase, domain 3"/>
    <property type="match status" value="1"/>
</dbReference>
<accession>A0A0T5NVR0</accession>
<dbReference type="Gene3D" id="3.40.50.720">
    <property type="entry name" value="NAD(P)-binding Rossmann-like Domain"/>
    <property type="match status" value="1"/>
</dbReference>
<dbReference type="FunFam" id="1.10.1040.10:FF:000032">
    <property type="entry name" value="6-phosphogluconate dehydrogenase, decarboxylating"/>
    <property type="match status" value="1"/>
</dbReference>
<dbReference type="AlphaFoldDB" id="A0A0T5NVR0"/>
<evidence type="ECO:0000256" key="12">
    <source>
        <dbReference type="PIRNR" id="PIRNR000109"/>
    </source>
</evidence>
<feature type="binding site" description="in other chain" evidence="14">
    <location>
        <begin position="189"/>
        <end position="190"/>
    </location>
    <ligand>
        <name>substrate</name>
        <note>ligand shared between dimeric partners</note>
    </ligand>
</feature>
<dbReference type="GO" id="GO:0050661">
    <property type="term" value="F:NADP binding"/>
    <property type="evidence" value="ECO:0007669"/>
    <property type="project" value="InterPro"/>
</dbReference>
<dbReference type="SMART" id="SM01350">
    <property type="entry name" value="6PGD"/>
    <property type="match status" value="1"/>
</dbReference>
<evidence type="ECO:0000256" key="15">
    <source>
        <dbReference type="RuleBase" id="RU000485"/>
    </source>
</evidence>
<feature type="domain" description="6-phosphogluconate dehydrogenase C-terminal" evidence="16">
    <location>
        <begin position="182"/>
        <end position="467"/>
    </location>
</feature>
<evidence type="ECO:0000256" key="1">
    <source>
        <dbReference type="ARBA" id="ARBA00002526"/>
    </source>
</evidence>
<dbReference type="PROSITE" id="PS00461">
    <property type="entry name" value="6PGD"/>
    <property type="match status" value="1"/>
</dbReference>
<evidence type="ECO:0000256" key="14">
    <source>
        <dbReference type="PIRSR" id="PIRSR000109-2"/>
    </source>
</evidence>